<feature type="coiled-coil region" evidence="1">
    <location>
        <begin position="256"/>
        <end position="290"/>
    </location>
</feature>
<dbReference type="GO" id="GO:0007052">
    <property type="term" value="P:mitotic spindle organization"/>
    <property type="evidence" value="ECO:0007669"/>
    <property type="project" value="TreeGrafter"/>
</dbReference>
<proteinExistence type="predicted"/>
<dbReference type="PANTHER" id="PTHR47969">
    <property type="entry name" value="CHROMOSOME-ASSOCIATED KINESIN KIF4A-RELATED"/>
    <property type="match status" value="1"/>
</dbReference>
<feature type="coiled-coil region" evidence="1">
    <location>
        <begin position="83"/>
        <end position="141"/>
    </location>
</feature>
<feature type="compositionally biased region" description="Basic and acidic residues" evidence="2">
    <location>
        <begin position="465"/>
        <end position="475"/>
    </location>
</feature>
<feature type="region of interest" description="Disordered" evidence="2">
    <location>
        <begin position="465"/>
        <end position="501"/>
    </location>
</feature>
<reference evidence="3" key="1">
    <citation type="journal article" date="2021" name="Front. Plant Sci.">
        <title>Chromosome-Scale Genome Assembly for Chinese Sour Jujube and Insights Into Its Genome Evolution and Domestication Signature.</title>
        <authorList>
            <person name="Shen L.-Y."/>
            <person name="Luo H."/>
            <person name="Wang X.-L."/>
            <person name="Wang X.-M."/>
            <person name="Qiu X.-J."/>
            <person name="Liu H."/>
            <person name="Zhou S.-S."/>
            <person name="Jia K.-H."/>
            <person name="Nie S."/>
            <person name="Bao Y.-T."/>
            <person name="Zhang R.-G."/>
            <person name="Yun Q.-Z."/>
            <person name="Chai Y.-H."/>
            <person name="Lu J.-Y."/>
            <person name="Li Y."/>
            <person name="Zhao S.-W."/>
            <person name="Mao J.-F."/>
            <person name="Jia S.-G."/>
            <person name="Mao Y.-M."/>
        </authorList>
    </citation>
    <scope>NUCLEOTIDE SEQUENCE</scope>
    <source>
        <strain evidence="3">AT0</strain>
        <tissue evidence="3">Leaf</tissue>
    </source>
</reference>
<protein>
    <recommendedName>
        <fullName evidence="5">Kinesin-like protein KIN-4C</fullName>
    </recommendedName>
</protein>
<organism evidence="3 4">
    <name type="scientific">Ziziphus jujuba var. spinosa</name>
    <dbReference type="NCBI Taxonomy" id="714518"/>
    <lineage>
        <taxon>Eukaryota</taxon>
        <taxon>Viridiplantae</taxon>
        <taxon>Streptophyta</taxon>
        <taxon>Embryophyta</taxon>
        <taxon>Tracheophyta</taxon>
        <taxon>Spermatophyta</taxon>
        <taxon>Magnoliopsida</taxon>
        <taxon>eudicotyledons</taxon>
        <taxon>Gunneridae</taxon>
        <taxon>Pentapetalae</taxon>
        <taxon>rosids</taxon>
        <taxon>fabids</taxon>
        <taxon>Rosales</taxon>
        <taxon>Rhamnaceae</taxon>
        <taxon>Paliureae</taxon>
        <taxon>Ziziphus</taxon>
    </lineage>
</organism>
<dbReference type="GO" id="GO:0003777">
    <property type="term" value="F:microtubule motor activity"/>
    <property type="evidence" value="ECO:0007669"/>
    <property type="project" value="InterPro"/>
</dbReference>
<dbReference type="AlphaFoldDB" id="A0A978VA13"/>
<sequence length="526" mass="58883">MKKTNRRSKQLIDASHADADMKDCSSRVRELEQENKAFQENVEGFEGDESEMILLSFGKEIEELKYRLSNVSSTPTYSAEKVKEDYLKKLIVLEDQVEELKRKLDAKSQLSIQRPKGDKATEQLHLEIQSLKAQKVQLQCKVKIDSLQFRLSKASMEKEILQVLGLCLLRLKFKLKKEGRRNQFEMHKLQDSNQRLKMVLQRKTIEAFVATKRLRELLESRKDLLQKTAGARNGNKPATQGMEHELEVTTQIHELCSEYESQMEVMAEEIAKLKEEVDMLKQEQSRCILQEKEADSLGENLDIKELKEHLVCLGSLLGQLRVQKSKLDQGNKSQDVSSKLSFCVTSGNRLIEGANTTESEPSEESNVVRNKLGSGVCCSCSKKSLCKTTKCRCRHMGGSCGTSCGCAASKCSNREAVLIHLNDSPQSQIAESKANSLKIIETDKIATDASQGAMLLQSALVDKPDEKNVNHEPSKKPLSNIGNILVNPNGVRPEGRKKRQKPVIQLVTVDAPSSLAENVKATKGAK</sequence>
<accession>A0A978VA13</accession>
<evidence type="ECO:0000313" key="3">
    <source>
        <dbReference type="EMBL" id="KAH7524748.1"/>
    </source>
</evidence>
<comment type="caution">
    <text evidence="3">The sequence shown here is derived from an EMBL/GenBank/DDBJ whole genome shotgun (WGS) entry which is preliminary data.</text>
</comment>
<evidence type="ECO:0000256" key="1">
    <source>
        <dbReference type="SAM" id="Coils"/>
    </source>
</evidence>
<dbReference type="Pfam" id="PF25764">
    <property type="entry name" value="KIF21A_4th"/>
    <property type="match status" value="1"/>
</dbReference>
<evidence type="ECO:0008006" key="5">
    <source>
        <dbReference type="Google" id="ProtNLM"/>
    </source>
</evidence>
<dbReference type="EMBL" id="JAEACU010000006">
    <property type="protein sequence ID" value="KAH7524748.1"/>
    <property type="molecule type" value="Genomic_DNA"/>
</dbReference>
<dbReference type="PANTHER" id="PTHR47969:SF6">
    <property type="entry name" value="KINESIN-LIKE PROTEIN KIN-4C"/>
    <property type="match status" value="1"/>
</dbReference>
<evidence type="ECO:0000256" key="2">
    <source>
        <dbReference type="SAM" id="MobiDB-lite"/>
    </source>
</evidence>
<feature type="coiled-coil region" evidence="1">
    <location>
        <begin position="14"/>
        <end position="48"/>
    </location>
</feature>
<gene>
    <name evidence="3" type="ORF">FEM48_Zijuj06G0152300</name>
</gene>
<dbReference type="GO" id="GO:0005875">
    <property type="term" value="C:microtubule associated complex"/>
    <property type="evidence" value="ECO:0007669"/>
    <property type="project" value="TreeGrafter"/>
</dbReference>
<keyword evidence="1" id="KW-0175">Coiled coil</keyword>
<dbReference type="GO" id="GO:0051231">
    <property type="term" value="P:spindle elongation"/>
    <property type="evidence" value="ECO:0007669"/>
    <property type="project" value="TreeGrafter"/>
</dbReference>
<name>A0A978VA13_ZIZJJ</name>
<dbReference type="GO" id="GO:0007018">
    <property type="term" value="P:microtubule-based movement"/>
    <property type="evidence" value="ECO:0007669"/>
    <property type="project" value="InterPro"/>
</dbReference>
<evidence type="ECO:0000313" key="4">
    <source>
        <dbReference type="Proteomes" id="UP000813462"/>
    </source>
</evidence>
<dbReference type="Proteomes" id="UP000813462">
    <property type="component" value="Unassembled WGS sequence"/>
</dbReference>
<dbReference type="InterPro" id="IPR027640">
    <property type="entry name" value="Kinesin-like_fam"/>
</dbReference>